<name>I3X7B1_SINF2</name>
<sequence length="94" mass="10513">MTTMAQACAPIAAPRRCGGSPSSTSKTNGEAERVVQTALREWAYAKAHKTSEQRAADLPIWLYRYNWHRPHGSLKSKPISRLGLTDDNLLRLHI</sequence>
<feature type="region of interest" description="Disordered" evidence="1">
    <location>
        <begin position="1"/>
        <end position="32"/>
    </location>
</feature>
<evidence type="ECO:0000313" key="4">
    <source>
        <dbReference type="EMBL" id="AFL51767.1"/>
    </source>
</evidence>
<evidence type="ECO:0000313" key="5">
    <source>
        <dbReference type="Proteomes" id="UP000006180"/>
    </source>
</evidence>
<dbReference type="InterPro" id="IPR001584">
    <property type="entry name" value="Integrase_cat-core"/>
</dbReference>
<dbReference type="Pfam" id="PF13683">
    <property type="entry name" value="rve_3"/>
    <property type="match status" value="1"/>
</dbReference>
<evidence type="ECO:0000256" key="1">
    <source>
        <dbReference type="SAM" id="MobiDB-lite"/>
    </source>
</evidence>
<dbReference type="HOGENOM" id="CLU_2384564_0_0_5"/>
<dbReference type="EMBL" id="CP003563">
    <property type="protein sequence ID" value="AFL50538.1"/>
    <property type="molecule type" value="Genomic_DNA"/>
</dbReference>
<evidence type="ECO:0000313" key="3">
    <source>
        <dbReference type="EMBL" id="AFL50538.1"/>
    </source>
</evidence>
<dbReference type="STRING" id="1185652.USDA257_c19530"/>
<organism evidence="4 5">
    <name type="scientific">Sinorhizobium fredii (strain USDA 257)</name>
    <dbReference type="NCBI Taxonomy" id="1185652"/>
    <lineage>
        <taxon>Bacteria</taxon>
        <taxon>Pseudomonadati</taxon>
        <taxon>Pseudomonadota</taxon>
        <taxon>Alphaproteobacteria</taxon>
        <taxon>Hyphomicrobiales</taxon>
        <taxon>Rhizobiaceae</taxon>
        <taxon>Sinorhizobium/Ensifer group</taxon>
        <taxon>Sinorhizobium</taxon>
    </lineage>
</organism>
<dbReference type="GO" id="GO:0003676">
    <property type="term" value="F:nucleic acid binding"/>
    <property type="evidence" value="ECO:0007669"/>
    <property type="project" value="InterPro"/>
</dbReference>
<dbReference type="InterPro" id="IPR012337">
    <property type="entry name" value="RNaseH-like_sf"/>
</dbReference>
<proteinExistence type="predicted"/>
<dbReference type="InterPro" id="IPR036397">
    <property type="entry name" value="RNaseH_sf"/>
</dbReference>
<dbReference type="SUPFAM" id="SSF53098">
    <property type="entry name" value="Ribonuclease H-like"/>
    <property type="match status" value="1"/>
</dbReference>
<dbReference type="PATRIC" id="fig|1185652.3.peg.2022"/>
<dbReference type="KEGG" id="sfd:USDA257_c19530"/>
<feature type="domain" description="Integrase catalytic" evidence="2">
    <location>
        <begin position="24"/>
        <end position="78"/>
    </location>
</feature>
<protein>
    <submittedName>
        <fullName evidence="4">Integrase catalytic region</fullName>
    </submittedName>
</protein>
<evidence type="ECO:0000259" key="2">
    <source>
        <dbReference type="Pfam" id="PF13683"/>
    </source>
</evidence>
<dbReference type="eggNOG" id="COG2801">
    <property type="taxonomic scope" value="Bacteria"/>
</dbReference>
<dbReference type="AlphaFoldDB" id="I3X7B1"/>
<dbReference type="KEGG" id="sfd:USDA257_c31990"/>
<dbReference type="Proteomes" id="UP000006180">
    <property type="component" value="Chromosome"/>
</dbReference>
<gene>
    <name evidence="3" type="ORF">USDA257_c19530</name>
    <name evidence="4" type="ORF">USDA257_c31990</name>
</gene>
<accession>I3X7B1</accession>
<reference evidence="4 5" key="1">
    <citation type="journal article" date="2012" name="J. Bacteriol.">
        <title>Complete genome sequence of the broad-host-range strain Sinorhizobium fredii USDA257.</title>
        <authorList>
            <person name="Schuldes J."/>
            <person name="Rodriguez Orbegoso M."/>
            <person name="Schmeisser C."/>
            <person name="Krishnan H.B."/>
            <person name="Daniel R."/>
            <person name="Streit W.R."/>
        </authorList>
    </citation>
    <scope>NUCLEOTIDE SEQUENCE [LARGE SCALE GENOMIC DNA]</scope>
    <source>
        <strain evidence="4 5">USDA 257</strain>
    </source>
</reference>
<dbReference type="GO" id="GO:0015074">
    <property type="term" value="P:DNA integration"/>
    <property type="evidence" value="ECO:0007669"/>
    <property type="project" value="InterPro"/>
</dbReference>
<dbReference type="EMBL" id="CP003563">
    <property type="protein sequence ID" value="AFL51767.1"/>
    <property type="molecule type" value="Genomic_DNA"/>
</dbReference>
<dbReference type="Gene3D" id="3.30.420.10">
    <property type="entry name" value="Ribonuclease H-like superfamily/Ribonuclease H"/>
    <property type="match status" value="1"/>
</dbReference>